<dbReference type="SUPFAM" id="SSF46689">
    <property type="entry name" value="Homeodomain-like"/>
    <property type="match status" value="2"/>
</dbReference>
<keyword evidence="3" id="KW-0804">Transcription</keyword>
<name>A0A379QG32_SALER</name>
<evidence type="ECO:0000256" key="3">
    <source>
        <dbReference type="ARBA" id="ARBA00023163"/>
    </source>
</evidence>
<dbReference type="PROSITE" id="PS00041">
    <property type="entry name" value="HTH_ARAC_FAMILY_1"/>
    <property type="match status" value="1"/>
</dbReference>
<dbReference type="GO" id="GO:0003700">
    <property type="term" value="F:DNA-binding transcription factor activity"/>
    <property type="evidence" value="ECO:0007669"/>
    <property type="project" value="InterPro"/>
</dbReference>
<dbReference type="InterPro" id="IPR018062">
    <property type="entry name" value="HTH_AraC-typ_CS"/>
</dbReference>
<feature type="domain" description="HTH araC/xylS-type" evidence="4">
    <location>
        <begin position="2"/>
        <end position="100"/>
    </location>
</feature>
<dbReference type="EMBL" id="UGWP01000003">
    <property type="protein sequence ID" value="SUF54970.1"/>
    <property type="molecule type" value="Genomic_DNA"/>
</dbReference>
<reference evidence="5 6" key="1">
    <citation type="submission" date="2018-06" db="EMBL/GenBank/DDBJ databases">
        <authorList>
            <consortium name="Pathogen Informatics"/>
            <person name="Doyle S."/>
        </authorList>
    </citation>
    <scope>NUCLEOTIDE SEQUENCE [LARGE SCALE GENOMIC DNA]</scope>
    <source>
        <strain evidence="5 6">NCTC10252</strain>
    </source>
</reference>
<dbReference type="PANTHER" id="PTHR47504">
    <property type="entry name" value="RIGHT ORIGIN-BINDING PROTEIN"/>
    <property type="match status" value="1"/>
</dbReference>
<gene>
    <name evidence="5" type="primary">rob_1</name>
    <name evidence="5" type="ORF">NCTC10252_00137</name>
</gene>
<dbReference type="PRINTS" id="PR00032">
    <property type="entry name" value="HTHARAC"/>
</dbReference>
<dbReference type="Gene3D" id="1.10.10.60">
    <property type="entry name" value="Homeodomain-like"/>
    <property type="match status" value="2"/>
</dbReference>
<sequence>MINIFIWIDKHIEQKITVADIVKISGYSKRHLHNIFVQHSGKAVAEYIRLKKLQRASFFLKLTNLSVIEISERFNFDSPQTFSQVFKKYYAMTPMDYRKSTQWGKNIFFKDPSKKITSFMIL</sequence>
<dbReference type="SMART" id="SM00342">
    <property type="entry name" value="HTH_ARAC"/>
    <property type="match status" value="1"/>
</dbReference>
<dbReference type="InterPro" id="IPR020449">
    <property type="entry name" value="Tscrpt_reg_AraC-type_HTH"/>
</dbReference>
<dbReference type="Proteomes" id="UP000254597">
    <property type="component" value="Unassembled WGS sequence"/>
</dbReference>
<dbReference type="PROSITE" id="PS01124">
    <property type="entry name" value="HTH_ARAC_FAMILY_2"/>
    <property type="match status" value="1"/>
</dbReference>
<evidence type="ECO:0000313" key="5">
    <source>
        <dbReference type="EMBL" id="SUF54970.1"/>
    </source>
</evidence>
<dbReference type="InterPro" id="IPR018060">
    <property type="entry name" value="HTH_AraC"/>
</dbReference>
<dbReference type="InterPro" id="IPR009057">
    <property type="entry name" value="Homeodomain-like_sf"/>
</dbReference>
<evidence type="ECO:0000313" key="6">
    <source>
        <dbReference type="Proteomes" id="UP000254597"/>
    </source>
</evidence>
<keyword evidence="2" id="KW-0238">DNA-binding</keyword>
<organism evidence="5 6">
    <name type="scientific">Salmonella enterica</name>
    <name type="common">Salmonella choleraesuis</name>
    <dbReference type="NCBI Taxonomy" id="28901"/>
    <lineage>
        <taxon>Bacteria</taxon>
        <taxon>Pseudomonadati</taxon>
        <taxon>Pseudomonadota</taxon>
        <taxon>Gammaproteobacteria</taxon>
        <taxon>Enterobacterales</taxon>
        <taxon>Enterobacteriaceae</taxon>
        <taxon>Salmonella</taxon>
    </lineage>
</organism>
<evidence type="ECO:0000259" key="4">
    <source>
        <dbReference type="PROSITE" id="PS01124"/>
    </source>
</evidence>
<evidence type="ECO:0000256" key="1">
    <source>
        <dbReference type="ARBA" id="ARBA00023015"/>
    </source>
</evidence>
<protein>
    <submittedName>
        <fullName evidence="5">Right origin-binding protein</fullName>
    </submittedName>
</protein>
<dbReference type="InterPro" id="IPR050959">
    <property type="entry name" value="MarA-like"/>
</dbReference>
<keyword evidence="1" id="KW-0805">Transcription regulation</keyword>
<proteinExistence type="predicted"/>
<dbReference type="PANTHER" id="PTHR47504:SF3">
    <property type="entry name" value="HTH-TYPE TRANSCRIPTIONAL REGULATOR YKGA-RELATED"/>
    <property type="match status" value="1"/>
</dbReference>
<dbReference type="GO" id="GO:0043565">
    <property type="term" value="F:sequence-specific DNA binding"/>
    <property type="evidence" value="ECO:0007669"/>
    <property type="project" value="InterPro"/>
</dbReference>
<dbReference type="Pfam" id="PF12833">
    <property type="entry name" value="HTH_18"/>
    <property type="match status" value="1"/>
</dbReference>
<dbReference type="AlphaFoldDB" id="A0A379QG32"/>
<accession>A0A379QG32</accession>
<evidence type="ECO:0000256" key="2">
    <source>
        <dbReference type="ARBA" id="ARBA00023125"/>
    </source>
</evidence>